<dbReference type="GO" id="GO:0070813">
    <property type="term" value="P:hydrogen sulfide metabolic process"/>
    <property type="evidence" value="ECO:0007669"/>
    <property type="project" value="TreeGrafter"/>
</dbReference>
<gene>
    <name evidence="2" type="ORF">METZ01_LOCUS307334</name>
</gene>
<feature type="non-terminal residue" evidence="2">
    <location>
        <position position="97"/>
    </location>
</feature>
<feature type="non-terminal residue" evidence="2">
    <location>
        <position position="1"/>
    </location>
</feature>
<feature type="domain" description="Metallo-beta-lactamase" evidence="1">
    <location>
        <begin position="11"/>
        <end position="77"/>
    </location>
</feature>
<dbReference type="EMBL" id="UINC01097074">
    <property type="protein sequence ID" value="SVC54480.1"/>
    <property type="molecule type" value="Genomic_DNA"/>
</dbReference>
<dbReference type="SUPFAM" id="SSF56281">
    <property type="entry name" value="Metallo-hydrolase/oxidoreductase"/>
    <property type="match status" value="1"/>
</dbReference>
<dbReference type="InterPro" id="IPR001279">
    <property type="entry name" value="Metallo-B-lactamas"/>
</dbReference>
<dbReference type="AlphaFoldDB" id="A0A382N118"/>
<dbReference type="GO" id="GO:0050313">
    <property type="term" value="F:sulfur dioxygenase activity"/>
    <property type="evidence" value="ECO:0007669"/>
    <property type="project" value="TreeGrafter"/>
</dbReference>
<protein>
    <recommendedName>
        <fullName evidence="1">Metallo-beta-lactamase domain-containing protein</fullName>
    </recommendedName>
</protein>
<evidence type="ECO:0000259" key="1">
    <source>
        <dbReference type="Pfam" id="PF00753"/>
    </source>
</evidence>
<dbReference type="PANTHER" id="PTHR43084:SF1">
    <property type="entry name" value="PERSULFIDE DIOXYGENASE ETHE1, MITOCHONDRIAL"/>
    <property type="match status" value="1"/>
</dbReference>
<dbReference type="InterPro" id="IPR036866">
    <property type="entry name" value="RibonucZ/Hydroxyglut_hydro"/>
</dbReference>
<sequence>MILKQYYLACLAHASYLIGDEKTKKAVVVDPQRDIGQYLEDSEAQGLTITDVFLTHSHADFVAGHLELRNGVGARIHLGAQAKAGFDFEPMTDGDAM</sequence>
<evidence type="ECO:0000313" key="2">
    <source>
        <dbReference type="EMBL" id="SVC54480.1"/>
    </source>
</evidence>
<reference evidence="2" key="1">
    <citation type="submission" date="2018-05" db="EMBL/GenBank/DDBJ databases">
        <authorList>
            <person name="Lanie J.A."/>
            <person name="Ng W.-L."/>
            <person name="Kazmierczak K.M."/>
            <person name="Andrzejewski T.M."/>
            <person name="Davidsen T.M."/>
            <person name="Wayne K.J."/>
            <person name="Tettelin H."/>
            <person name="Glass J.I."/>
            <person name="Rusch D."/>
            <person name="Podicherti R."/>
            <person name="Tsui H.-C.T."/>
            <person name="Winkler M.E."/>
        </authorList>
    </citation>
    <scope>NUCLEOTIDE SEQUENCE</scope>
</reference>
<proteinExistence type="predicted"/>
<accession>A0A382N118</accession>
<dbReference type="Gene3D" id="3.60.15.10">
    <property type="entry name" value="Ribonuclease Z/Hydroxyacylglutathione hydrolase-like"/>
    <property type="match status" value="1"/>
</dbReference>
<dbReference type="PANTHER" id="PTHR43084">
    <property type="entry name" value="PERSULFIDE DIOXYGENASE ETHE1"/>
    <property type="match status" value="1"/>
</dbReference>
<dbReference type="GO" id="GO:0006749">
    <property type="term" value="P:glutathione metabolic process"/>
    <property type="evidence" value="ECO:0007669"/>
    <property type="project" value="TreeGrafter"/>
</dbReference>
<dbReference type="Pfam" id="PF00753">
    <property type="entry name" value="Lactamase_B"/>
    <property type="match status" value="1"/>
</dbReference>
<name>A0A382N118_9ZZZZ</name>
<organism evidence="2">
    <name type="scientific">marine metagenome</name>
    <dbReference type="NCBI Taxonomy" id="408172"/>
    <lineage>
        <taxon>unclassified sequences</taxon>
        <taxon>metagenomes</taxon>
        <taxon>ecological metagenomes</taxon>
    </lineage>
</organism>
<dbReference type="InterPro" id="IPR051682">
    <property type="entry name" value="Mito_Persulfide_Diox"/>
</dbReference>